<gene>
    <name evidence="3" type="ORF">PF001_g25610</name>
    <name evidence="2" type="ORF">PF007_g11644</name>
</gene>
<dbReference type="EMBL" id="QXGE01003033">
    <property type="protein sequence ID" value="KAE9277529.1"/>
    <property type="molecule type" value="Genomic_DNA"/>
</dbReference>
<dbReference type="Proteomes" id="UP000441208">
    <property type="component" value="Unassembled WGS sequence"/>
</dbReference>
<evidence type="ECO:0000313" key="5">
    <source>
        <dbReference type="Proteomes" id="UP000441208"/>
    </source>
</evidence>
<dbReference type="EMBL" id="QXFZ01000591">
    <property type="protein sequence ID" value="KAE9110985.1"/>
    <property type="molecule type" value="Genomic_DNA"/>
</dbReference>
<accession>A0A6A4BQ91</accession>
<name>A0A6A4BQ91_9STRA</name>
<keyword evidence="1" id="KW-0732">Signal</keyword>
<protein>
    <recommendedName>
        <fullName evidence="6">Secreted protein</fullName>
    </recommendedName>
</protein>
<evidence type="ECO:0000313" key="2">
    <source>
        <dbReference type="EMBL" id="KAE9110985.1"/>
    </source>
</evidence>
<reference evidence="4 5" key="1">
    <citation type="submission" date="2018-08" db="EMBL/GenBank/DDBJ databases">
        <title>Genomic investigation of the strawberry pathogen Phytophthora fragariae indicates pathogenicity is determined by transcriptional variation in three key races.</title>
        <authorList>
            <person name="Adams T.M."/>
            <person name="Armitage A.D."/>
            <person name="Sobczyk M.K."/>
            <person name="Bates H.J."/>
            <person name="Dunwell J.M."/>
            <person name="Nellist C.F."/>
            <person name="Harrison R.J."/>
        </authorList>
    </citation>
    <scope>NUCLEOTIDE SEQUENCE [LARGE SCALE GENOMIC DNA]</scope>
    <source>
        <strain evidence="3 4">A4</strain>
        <strain evidence="2 5">NOV-71</strain>
    </source>
</reference>
<dbReference type="AlphaFoldDB" id="A0A6A4BQ91"/>
<organism evidence="3 4">
    <name type="scientific">Phytophthora fragariae</name>
    <dbReference type="NCBI Taxonomy" id="53985"/>
    <lineage>
        <taxon>Eukaryota</taxon>
        <taxon>Sar</taxon>
        <taxon>Stramenopiles</taxon>
        <taxon>Oomycota</taxon>
        <taxon>Peronosporomycetes</taxon>
        <taxon>Peronosporales</taxon>
        <taxon>Peronosporaceae</taxon>
        <taxon>Phytophthora</taxon>
    </lineage>
</organism>
<evidence type="ECO:0000256" key="1">
    <source>
        <dbReference type="SAM" id="SignalP"/>
    </source>
</evidence>
<feature type="signal peptide" evidence="1">
    <location>
        <begin position="1"/>
        <end position="15"/>
    </location>
</feature>
<evidence type="ECO:0000313" key="4">
    <source>
        <dbReference type="Proteomes" id="UP000437068"/>
    </source>
</evidence>
<dbReference type="Proteomes" id="UP000437068">
    <property type="component" value="Unassembled WGS sequence"/>
</dbReference>
<comment type="caution">
    <text evidence="3">The sequence shown here is derived from an EMBL/GenBank/DDBJ whole genome shotgun (WGS) entry which is preliminary data.</text>
</comment>
<proteinExistence type="predicted"/>
<evidence type="ECO:0000313" key="3">
    <source>
        <dbReference type="EMBL" id="KAE9277529.1"/>
    </source>
</evidence>
<feature type="chain" id="PRO_5036381124" description="Secreted protein" evidence="1">
    <location>
        <begin position="16"/>
        <end position="71"/>
    </location>
</feature>
<sequence length="71" mass="7917">MTATVYLCWPASLTAFAMFASEMDPLGSRPLKYVNESLPTTFSRPLRTETPCGNMALPECPCQINVQPPHW</sequence>
<evidence type="ECO:0008006" key="6">
    <source>
        <dbReference type="Google" id="ProtNLM"/>
    </source>
</evidence>